<dbReference type="EMBL" id="CP036272">
    <property type="protein sequence ID" value="QDT59942.1"/>
    <property type="molecule type" value="Genomic_DNA"/>
</dbReference>
<gene>
    <name evidence="2" type="ORF">SV7mr_24560</name>
</gene>
<evidence type="ECO:0000256" key="1">
    <source>
        <dbReference type="SAM" id="Phobius"/>
    </source>
</evidence>
<feature type="transmembrane region" description="Helical" evidence="1">
    <location>
        <begin position="41"/>
        <end position="59"/>
    </location>
</feature>
<reference evidence="2 3" key="1">
    <citation type="submission" date="2019-02" db="EMBL/GenBank/DDBJ databases">
        <title>Deep-cultivation of Planctomycetes and their phenomic and genomic characterization uncovers novel biology.</title>
        <authorList>
            <person name="Wiegand S."/>
            <person name="Jogler M."/>
            <person name="Boedeker C."/>
            <person name="Pinto D."/>
            <person name="Vollmers J."/>
            <person name="Rivas-Marin E."/>
            <person name="Kohn T."/>
            <person name="Peeters S.H."/>
            <person name="Heuer A."/>
            <person name="Rast P."/>
            <person name="Oberbeckmann S."/>
            <person name="Bunk B."/>
            <person name="Jeske O."/>
            <person name="Meyerdierks A."/>
            <person name="Storesund J.E."/>
            <person name="Kallscheuer N."/>
            <person name="Luecker S."/>
            <person name="Lage O.M."/>
            <person name="Pohl T."/>
            <person name="Merkel B.J."/>
            <person name="Hornburger P."/>
            <person name="Mueller R.-W."/>
            <person name="Bruemmer F."/>
            <person name="Labrenz M."/>
            <person name="Spormann A.M."/>
            <person name="Op den Camp H."/>
            <person name="Overmann J."/>
            <person name="Amann R."/>
            <person name="Jetten M.S.M."/>
            <person name="Mascher T."/>
            <person name="Medema M.H."/>
            <person name="Devos D.P."/>
            <person name="Kaster A.-K."/>
            <person name="Ovreas L."/>
            <person name="Rohde M."/>
            <person name="Galperin M.Y."/>
            <person name="Jogler C."/>
        </authorList>
    </citation>
    <scope>NUCLEOTIDE SEQUENCE [LARGE SCALE GENOMIC DNA]</scope>
    <source>
        <strain evidence="2 3">SV_7m_r</strain>
    </source>
</reference>
<accession>A0A517SUY6</accession>
<protein>
    <submittedName>
        <fullName evidence="2">Uncharacterized protein</fullName>
    </submittedName>
</protein>
<proteinExistence type="predicted"/>
<dbReference type="Proteomes" id="UP000315003">
    <property type="component" value="Chromosome"/>
</dbReference>
<organism evidence="2 3">
    <name type="scientific">Stieleria bergensis</name>
    <dbReference type="NCBI Taxonomy" id="2528025"/>
    <lineage>
        <taxon>Bacteria</taxon>
        <taxon>Pseudomonadati</taxon>
        <taxon>Planctomycetota</taxon>
        <taxon>Planctomycetia</taxon>
        <taxon>Pirellulales</taxon>
        <taxon>Pirellulaceae</taxon>
        <taxon>Stieleria</taxon>
    </lineage>
</organism>
<evidence type="ECO:0000313" key="2">
    <source>
        <dbReference type="EMBL" id="QDT59942.1"/>
    </source>
</evidence>
<name>A0A517SUY6_9BACT</name>
<dbReference type="AlphaFoldDB" id="A0A517SUY6"/>
<keyword evidence="1" id="KW-0812">Transmembrane</keyword>
<sequence length="126" mass="13530">MKAKEQFSIRHLLLSTLVVAFLVATPMSAHRVVLPRLGAGIAWIAYNGLVLATVAYPLWHFSGRGLVVPSIALLFFVVNFGPEVATVGDFLITGNNDATGSWLAERGLDYDPLLSIPCWCSIASSG</sequence>
<dbReference type="RefSeq" id="WP_145272128.1">
    <property type="nucleotide sequence ID" value="NZ_CP036272.1"/>
</dbReference>
<evidence type="ECO:0000313" key="3">
    <source>
        <dbReference type="Proteomes" id="UP000315003"/>
    </source>
</evidence>
<feature type="transmembrane region" description="Helical" evidence="1">
    <location>
        <begin position="66"/>
        <end position="82"/>
    </location>
</feature>
<keyword evidence="3" id="KW-1185">Reference proteome</keyword>
<keyword evidence="1" id="KW-1133">Transmembrane helix</keyword>
<keyword evidence="1" id="KW-0472">Membrane</keyword>